<dbReference type="Proteomes" id="UP000248857">
    <property type="component" value="Unassembled WGS sequence"/>
</dbReference>
<name>A0A2W1JUZ2_9CYAN</name>
<comment type="caution">
    <text evidence="6">The sequence shown here is derived from an EMBL/GenBank/DDBJ whole genome shotgun (WGS) entry which is preliminary data.</text>
</comment>
<comment type="subcellular location">
    <subcellularLocation>
        <location evidence="1">Cell envelope</location>
    </subcellularLocation>
</comment>
<evidence type="ECO:0000256" key="3">
    <source>
        <dbReference type="ARBA" id="ARBA00022448"/>
    </source>
</evidence>
<dbReference type="RefSeq" id="WP_110986888.1">
    <property type="nucleotide sequence ID" value="NZ_CAWNWM010000009.1"/>
</dbReference>
<protein>
    <submittedName>
        <fullName evidence="6">Fe(3+)-citrate-binding protein YfmC</fullName>
    </submittedName>
</protein>
<dbReference type="InterPro" id="IPR002491">
    <property type="entry name" value="ABC_transptr_periplasmic_BD"/>
</dbReference>
<evidence type="ECO:0000256" key="1">
    <source>
        <dbReference type="ARBA" id="ARBA00004196"/>
    </source>
</evidence>
<dbReference type="GO" id="GO:0030288">
    <property type="term" value="C:outer membrane-bounded periplasmic space"/>
    <property type="evidence" value="ECO:0007669"/>
    <property type="project" value="TreeGrafter"/>
</dbReference>
<dbReference type="EMBL" id="PQWO01000009">
    <property type="protein sequence ID" value="PZD72611.1"/>
    <property type="molecule type" value="Genomic_DNA"/>
</dbReference>
<keyword evidence="4" id="KW-0732">Signal</keyword>
<dbReference type="SUPFAM" id="SSF53807">
    <property type="entry name" value="Helical backbone' metal receptor"/>
    <property type="match status" value="1"/>
</dbReference>
<dbReference type="PANTHER" id="PTHR30532">
    <property type="entry name" value="IRON III DICITRATE-BINDING PERIPLASMIC PROTEIN"/>
    <property type="match status" value="1"/>
</dbReference>
<keyword evidence="3" id="KW-0813">Transport</keyword>
<feature type="domain" description="Fe/B12 periplasmic-binding" evidence="5">
    <location>
        <begin position="31"/>
        <end position="295"/>
    </location>
</feature>
<comment type="similarity">
    <text evidence="2">Belongs to the bacterial solute-binding protein 8 family.</text>
</comment>
<organism evidence="6 7">
    <name type="scientific">Acaryochloris thomasi RCC1774</name>
    <dbReference type="NCBI Taxonomy" id="1764569"/>
    <lineage>
        <taxon>Bacteria</taxon>
        <taxon>Bacillati</taxon>
        <taxon>Cyanobacteriota</taxon>
        <taxon>Cyanophyceae</taxon>
        <taxon>Acaryochloridales</taxon>
        <taxon>Acaryochloridaceae</taxon>
        <taxon>Acaryochloris</taxon>
        <taxon>Acaryochloris thomasi</taxon>
    </lineage>
</organism>
<keyword evidence="7" id="KW-1185">Reference proteome</keyword>
<accession>A0A2W1JUZ2</accession>
<dbReference type="PANTHER" id="PTHR30532:SF1">
    <property type="entry name" value="IRON(3+)-HYDROXAMATE-BINDING PROTEIN FHUD"/>
    <property type="match status" value="1"/>
</dbReference>
<reference evidence="6 7" key="1">
    <citation type="journal article" date="2018" name="Sci. Rep.">
        <title>A novel species of the marine cyanobacterium Acaryochloris with a unique pigment content and lifestyle.</title>
        <authorList>
            <person name="Partensky F."/>
            <person name="Six C."/>
            <person name="Ratin M."/>
            <person name="Garczarek L."/>
            <person name="Vaulot D."/>
            <person name="Probert I."/>
            <person name="Calteau A."/>
            <person name="Gourvil P."/>
            <person name="Marie D."/>
            <person name="Grebert T."/>
            <person name="Bouchier C."/>
            <person name="Le Panse S."/>
            <person name="Gachenot M."/>
            <person name="Rodriguez F."/>
            <person name="Garrido J.L."/>
        </authorList>
    </citation>
    <scope>NUCLEOTIDE SEQUENCE [LARGE SCALE GENOMIC DNA]</scope>
    <source>
        <strain evidence="6 7">RCC1774</strain>
    </source>
</reference>
<dbReference type="OrthoDB" id="9787830at2"/>
<dbReference type="Gene3D" id="3.40.50.1980">
    <property type="entry name" value="Nitrogenase molybdenum iron protein domain"/>
    <property type="match status" value="2"/>
</dbReference>
<dbReference type="GO" id="GO:1901678">
    <property type="term" value="P:iron coordination entity transport"/>
    <property type="evidence" value="ECO:0007669"/>
    <property type="project" value="UniProtKB-ARBA"/>
</dbReference>
<dbReference type="InterPro" id="IPR051313">
    <property type="entry name" value="Bact_iron-sidero_bind"/>
</dbReference>
<evidence type="ECO:0000313" key="7">
    <source>
        <dbReference type="Proteomes" id="UP000248857"/>
    </source>
</evidence>
<evidence type="ECO:0000313" key="6">
    <source>
        <dbReference type="EMBL" id="PZD72611.1"/>
    </source>
</evidence>
<evidence type="ECO:0000256" key="2">
    <source>
        <dbReference type="ARBA" id="ARBA00008814"/>
    </source>
</evidence>
<dbReference type="Pfam" id="PF01497">
    <property type="entry name" value="Peripla_BP_2"/>
    <property type="match status" value="1"/>
</dbReference>
<proteinExistence type="inferred from homology"/>
<dbReference type="PROSITE" id="PS50983">
    <property type="entry name" value="FE_B12_PBP"/>
    <property type="match status" value="1"/>
</dbReference>
<gene>
    <name evidence="6" type="primary">yfmC_1</name>
    <name evidence="6" type="ORF">C1752_03447</name>
</gene>
<dbReference type="AlphaFoldDB" id="A0A2W1JUZ2"/>
<sequence length="305" mass="34809">MTKGKSAFKATPIQESNDLSAEIRLDQPAQRIVCLTATGLDCLVELGLEPVGYLNQGVADRPEFYGDRARSFMNAGSWIFPNWKAIRQSHPDLILGWHFPHRFYKQLNRIAPLLLVEGAGYDAAVARLQRVGRWTGRERQGKDAIATLTQQIRDMQRLLQHQSQPTVIVMGGATINRRLNCYPVETDTGTVGSVLQQFTNFPWSKPKPERREVGLIYLSLQRILTVDPDIIFVQSFSPKNKPLSEQLHQHPTWRQLKAVQTQQVYEIEPFWHWGNGTRLIGLMLERLLPLIYPQSFAETNVQGVR</sequence>
<evidence type="ECO:0000259" key="5">
    <source>
        <dbReference type="PROSITE" id="PS50983"/>
    </source>
</evidence>
<evidence type="ECO:0000256" key="4">
    <source>
        <dbReference type="ARBA" id="ARBA00022729"/>
    </source>
</evidence>